<sequence>MEYQVIHKETNKLLTITHEDINDMDYDDTGRIVVYGVTGEVYYLLADRDMIREEI</sequence>
<proteinExistence type="predicted"/>
<protein>
    <submittedName>
        <fullName evidence="1">Uncharacterized protein</fullName>
    </submittedName>
</protein>
<evidence type="ECO:0000313" key="1">
    <source>
        <dbReference type="EMBL" id="MBP1995213.1"/>
    </source>
</evidence>
<name>A0ABS4J5W4_9BACL</name>
<evidence type="ECO:0000313" key="2">
    <source>
        <dbReference type="Proteomes" id="UP001519287"/>
    </source>
</evidence>
<comment type="caution">
    <text evidence="1">The sequence shown here is derived from an EMBL/GenBank/DDBJ whole genome shotgun (WGS) entry which is preliminary data.</text>
</comment>
<organism evidence="1 2">
    <name type="scientific">Paenibacillus eucommiae</name>
    <dbReference type="NCBI Taxonomy" id="1355755"/>
    <lineage>
        <taxon>Bacteria</taxon>
        <taxon>Bacillati</taxon>
        <taxon>Bacillota</taxon>
        <taxon>Bacilli</taxon>
        <taxon>Bacillales</taxon>
        <taxon>Paenibacillaceae</taxon>
        <taxon>Paenibacillus</taxon>
    </lineage>
</organism>
<reference evidence="1 2" key="1">
    <citation type="submission" date="2021-03" db="EMBL/GenBank/DDBJ databases">
        <title>Genomic Encyclopedia of Type Strains, Phase IV (KMG-IV): sequencing the most valuable type-strain genomes for metagenomic binning, comparative biology and taxonomic classification.</title>
        <authorList>
            <person name="Goeker M."/>
        </authorList>
    </citation>
    <scope>NUCLEOTIDE SEQUENCE [LARGE SCALE GENOMIC DNA]</scope>
    <source>
        <strain evidence="1 2">DSM 26048</strain>
    </source>
</reference>
<dbReference type="Proteomes" id="UP001519287">
    <property type="component" value="Unassembled WGS sequence"/>
</dbReference>
<gene>
    <name evidence="1" type="ORF">J2Z66_006855</name>
</gene>
<keyword evidence="2" id="KW-1185">Reference proteome</keyword>
<accession>A0ABS4J5W4</accession>
<dbReference type="EMBL" id="JAGGLB010000032">
    <property type="protein sequence ID" value="MBP1995213.1"/>
    <property type="molecule type" value="Genomic_DNA"/>
</dbReference>
<dbReference type="RefSeq" id="WP_209977028.1">
    <property type="nucleotide sequence ID" value="NZ_JAGGLB010000032.1"/>
</dbReference>